<dbReference type="GeneTree" id="ENSGT00940000163576"/>
<dbReference type="Gene3D" id="3.80.10.10">
    <property type="entry name" value="Ribonuclease Inhibitor"/>
    <property type="match status" value="4"/>
</dbReference>
<evidence type="ECO:0000256" key="9">
    <source>
        <dbReference type="ARBA" id="ARBA00022989"/>
    </source>
</evidence>
<evidence type="ECO:0000313" key="17">
    <source>
        <dbReference type="Ensembl" id="ENSSTUP00000073379.1"/>
    </source>
</evidence>
<dbReference type="SUPFAM" id="SSF52200">
    <property type="entry name" value="Toll/Interleukin receptor TIR domain"/>
    <property type="match status" value="1"/>
</dbReference>
<dbReference type="InterPro" id="IPR032675">
    <property type="entry name" value="LRR_dom_sf"/>
</dbReference>
<dbReference type="InterPro" id="IPR001611">
    <property type="entry name" value="Leu-rich_rpt"/>
</dbReference>
<dbReference type="SMART" id="SM00369">
    <property type="entry name" value="LRR_TYP"/>
    <property type="match status" value="13"/>
</dbReference>
<feature type="domain" description="TIR" evidence="16">
    <location>
        <begin position="803"/>
        <end position="950"/>
    </location>
</feature>
<dbReference type="Gene3D" id="3.40.50.10140">
    <property type="entry name" value="Toll/interleukin-1 receptor homology (TIR) domain"/>
    <property type="match status" value="1"/>
</dbReference>
<name>A0A674BPJ1_SALTR</name>
<keyword evidence="10 15" id="KW-0472">Membrane</keyword>
<dbReference type="PROSITE" id="PS50104">
    <property type="entry name" value="TIR"/>
    <property type="match status" value="1"/>
</dbReference>
<feature type="transmembrane region" description="Helical" evidence="15">
    <location>
        <begin position="752"/>
        <end position="771"/>
    </location>
</feature>
<keyword evidence="4" id="KW-0433">Leucine-rich repeat</keyword>
<evidence type="ECO:0000256" key="8">
    <source>
        <dbReference type="ARBA" id="ARBA00022859"/>
    </source>
</evidence>
<dbReference type="Pfam" id="PF13855">
    <property type="entry name" value="LRR_8"/>
    <property type="match status" value="5"/>
</dbReference>
<evidence type="ECO:0000256" key="13">
    <source>
        <dbReference type="ARBA" id="ARBA00023198"/>
    </source>
</evidence>
<evidence type="ECO:0000256" key="12">
    <source>
        <dbReference type="ARBA" id="ARBA00023180"/>
    </source>
</evidence>
<dbReference type="GO" id="GO:0006954">
    <property type="term" value="P:inflammatory response"/>
    <property type="evidence" value="ECO:0007669"/>
    <property type="project" value="UniProtKB-KW"/>
</dbReference>
<keyword evidence="3" id="KW-0399">Innate immunity</keyword>
<keyword evidence="11" id="KW-0675">Receptor</keyword>
<feature type="compositionally biased region" description="Acidic residues" evidence="14">
    <location>
        <begin position="973"/>
        <end position="982"/>
    </location>
</feature>
<dbReference type="InterPro" id="IPR000157">
    <property type="entry name" value="TIR_dom"/>
</dbReference>
<organism evidence="17 18">
    <name type="scientific">Salmo trutta</name>
    <name type="common">Brown trout</name>
    <dbReference type="NCBI Taxonomy" id="8032"/>
    <lineage>
        <taxon>Eukaryota</taxon>
        <taxon>Metazoa</taxon>
        <taxon>Chordata</taxon>
        <taxon>Craniata</taxon>
        <taxon>Vertebrata</taxon>
        <taxon>Euteleostomi</taxon>
        <taxon>Actinopterygii</taxon>
        <taxon>Neopterygii</taxon>
        <taxon>Teleostei</taxon>
        <taxon>Protacanthopterygii</taxon>
        <taxon>Salmoniformes</taxon>
        <taxon>Salmonidae</taxon>
        <taxon>Salmoninae</taxon>
        <taxon>Salmo</taxon>
    </lineage>
</organism>
<evidence type="ECO:0000256" key="10">
    <source>
        <dbReference type="ARBA" id="ARBA00023136"/>
    </source>
</evidence>
<comment type="subcellular location">
    <subcellularLocation>
        <location evidence="1">Membrane</location>
        <topology evidence="1">Single-pass membrane protein</topology>
    </subcellularLocation>
</comment>
<dbReference type="Pfam" id="PF01582">
    <property type="entry name" value="TIR"/>
    <property type="match status" value="1"/>
</dbReference>
<evidence type="ECO:0000259" key="16">
    <source>
        <dbReference type="PROSITE" id="PS50104"/>
    </source>
</evidence>
<evidence type="ECO:0000256" key="14">
    <source>
        <dbReference type="SAM" id="MobiDB-lite"/>
    </source>
</evidence>
<accession>A0A674BPJ1</accession>
<dbReference type="GO" id="GO:0019731">
    <property type="term" value="P:antibacterial humoral response"/>
    <property type="evidence" value="ECO:0007669"/>
    <property type="project" value="Ensembl"/>
</dbReference>
<reference evidence="17" key="1">
    <citation type="submission" date="2025-08" db="UniProtKB">
        <authorList>
            <consortium name="Ensembl"/>
        </authorList>
    </citation>
    <scope>IDENTIFICATION</scope>
</reference>
<evidence type="ECO:0000256" key="11">
    <source>
        <dbReference type="ARBA" id="ARBA00023170"/>
    </source>
</evidence>
<dbReference type="SMART" id="SM00365">
    <property type="entry name" value="LRR_SD22"/>
    <property type="match status" value="8"/>
</dbReference>
<evidence type="ECO:0000256" key="5">
    <source>
        <dbReference type="ARBA" id="ARBA00022692"/>
    </source>
</evidence>
<dbReference type="Proteomes" id="UP000472277">
    <property type="component" value="Chromosome 3"/>
</dbReference>
<dbReference type="GO" id="GO:0005886">
    <property type="term" value="C:plasma membrane"/>
    <property type="evidence" value="ECO:0007669"/>
    <property type="project" value="TreeGrafter"/>
</dbReference>
<dbReference type="GO" id="GO:0002224">
    <property type="term" value="P:toll-like receptor signaling pathway"/>
    <property type="evidence" value="ECO:0007669"/>
    <property type="project" value="Ensembl"/>
</dbReference>
<dbReference type="PANTHER" id="PTHR24365">
    <property type="entry name" value="TOLL-LIKE RECEPTOR"/>
    <property type="match status" value="1"/>
</dbReference>
<dbReference type="AlphaFoldDB" id="A0A674BPJ1"/>
<keyword evidence="8" id="KW-0391">Immunity</keyword>
<evidence type="ECO:0000256" key="3">
    <source>
        <dbReference type="ARBA" id="ARBA00022588"/>
    </source>
</evidence>
<evidence type="ECO:0000256" key="4">
    <source>
        <dbReference type="ARBA" id="ARBA00022614"/>
    </source>
</evidence>
<dbReference type="InterPro" id="IPR003591">
    <property type="entry name" value="Leu-rich_rpt_typical-subtyp"/>
</dbReference>
<evidence type="ECO:0000256" key="7">
    <source>
        <dbReference type="ARBA" id="ARBA00022737"/>
    </source>
</evidence>
<dbReference type="Ensembl" id="ENSSTUT00000077876.1">
    <property type="protein sequence ID" value="ENSSTUP00000073379.1"/>
    <property type="gene ID" value="ENSSTUG00000032061.1"/>
</dbReference>
<dbReference type="PROSITE" id="PS51450">
    <property type="entry name" value="LRR"/>
    <property type="match status" value="5"/>
</dbReference>
<reference evidence="17" key="2">
    <citation type="submission" date="2025-09" db="UniProtKB">
        <authorList>
            <consortium name="Ensembl"/>
        </authorList>
    </citation>
    <scope>IDENTIFICATION</scope>
</reference>
<keyword evidence="5 15" id="KW-0812">Transmembrane</keyword>
<dbReference type="GO" id="GO:0005783">
    <property type="term" value="C:endoplasmic reticulum"/>
    <property type="evidence" value="ECO:0007669"/>
    <property type="project" value="Ensembl"/>
</dbReference>
<sequence>MLHTSDNMAGLKYKIMASVAIVLHIAQFTVGYSFRNCTEDPTSNHTKFICIRHQAKNISAIVGDLPPYATTIIISINLIKHIPDNTFDHLPNLRTLQIDNNHLETIDNQAFQNMSQLKSLNLSLNKISNLSSSVFQDLKNLVNLSLNNNSLIMLPPGIFSSLSNLDVLILRQNYLNNFSAVAESVTHLTKLTKLDLCNNYLTSLHHSNHTDLPESLTTLYLCKNKLVTLACEWGFLSHVLLLDLSYNDQLPSRAFQGLDLQKLNYMRLRSTNVTVPELLNVSNVRAGNIDFSGMGLKTDNLLMELCSLLSTKVKFVKKLSLGSNGILLLRKNTLSNCPPIRGLLDLSFNQLREVSCLHFLKGQDQIKNFTAEKNHLTSLMSCNKQNLTFPNLTDLSYRYNRILKVNSFAFHHTPNVKTLQLNINIIAYLDHKAFSGLTSLVTLRLDNNLLTDLYKDSFEDLHSLEILNLRNNQIAVIFNKTFHLLKCLHILDLGGNKITHFEDSAFVGLVNLANFYLDGNNLKQIDSAKFKPFHATLEVLDLHGNQVSFSSKRTNSPFVNLTKLRNLKLDAQMPHGLNMLPYAFFRGLNSLQSLYLTDNHIFSFAADTFDDLTNLTFLSLDNSCAGVMQLQPGVFKNLRKLSKLSARNMGIQSFSNEVFGNLTELQILLLNQNVMQSLDVNVLEALPKLRYLDLRNIPLSCTCLNSDLQNWTLTNQRVQLVLQYSLQCQDKKLQKSFYNFDTNVCYLDLGEYLFATTTTVILLLTIIPLLYNKLYWKLKYSYYVFRSWFGQHWRRLREKEEHSKYDAFISYNSADEPWVLDQLLPNLEGNGASFRLCLHHRDFELGRNIVDNIVSAVYSSRKTICVVSRHFLCSEWCSLEIQLASYRLFHELRDVLLLIFLEPIPERQLSAYHRMRKVMLKKTYLQWPGSDCTDPVKAQELFWNHLRRALRSGSSRFEEEDEGREEYFNQPPTDDDNYYLMP</sequence>
<feature type="region of interest" description="Disordered" evidence="14">
    <location>
        <begin position="957"/>
        <end position="982"/>
    </location>
</feature>
<protein>
    <submittedName>
        <fullName evidence="17">Toll-like receptor 21</fullName>
    </submittedName>
</protein>
<dbReference type="SMART" id="SM00255">
    <property type="entry name" value="TIR"/>
    <property type="match status" value="1"/>
</dbReference>
<keyword evidence="18" id="KW-1185">Reference proteome</keyword>
<proteinExistence type="inferred from homology"/>
<gene>
    <name evidence="17" type="primary">tlr21</name>
</gene>
<keyword evidence="12" id="KW-0325">Glycoprotein</keyword>
<keyword evidence="9 15" id="KW-1133">Transmembrane helix</keyword>
<evidence type="ECO:0000313" key="18">
    <source>
        <dbReference type="Proteomes" id="UP000472277"/>
    </source>
</evidence>
<evidence type="ECO:0000256" key="15">
    <source>
        <dbReference type="SAM" id="Phobius"/>
    </source>
</evidence>
<keyword evidence="7" id="KW-0677">Repeat</keyword>
<dbReference type="PANTHER" id="PTHR24365:SF545">
    <property type="entry name" value="TOLL-LIKE RECEPTOR 12"/>
    <property type="match status" value="1"/>
</dbReference>
<keyword evidence="13" id="KW-0395">Inflammatory response</keyword>
<comment type="similarity">
    <text evidence="2">Belongs to the Toll-like receptor family.</text>
</comment>
<dbReference type="InterPro" id="IPR035897">
    <property type="entry name" value="Toll_tir_struct_dom_sf"/>
</dbReference>
<dbReference type="OMA" id="TLDNCCV"/>
<evidence type="ECO:0000256" key="6">
    <source>
        <dbReference type="ARBA" id="ARBA00022729"/>
    </source>
</evidence>
<evidence type="ECO:0000256" key="2">
    <source>
        <dbReference type="ARBA" id="ARBA00009634"/>
    </source>
</evidence>
<evidence type="ECO:0000256" key="1">
    <source>
        <dbReference type="ARBA" id="ARBA00004167"/>
    </source>
</evidence>
<feature type="transmembrane region" description="Helical" evidence="15">
    <location>
        <begin position="15"/>
        <end position="34"/>
    </location>
</feature>
<keyword evidence="6" id="KW-0732">Signal</keyword>
<dbReference type="InParanoid" id="A0A674BPJ1"/>
<dbReference type="GO" id="GO:0038023">
    <property type="term" value="F:signaling receptor activity"/>
    <property type="evidence" value="ECO:0007669"/>
    <property type="project" value="TreeGrafter"/>
</dbReference>
<dbReference type="GO" id="GO:0045087">
    <property type="term" value="P:innate immune response"/>
    <property type="evidence" value="ECO:0007669"/>
    <property type="project" value="UniProtKB-KW"/>
</dbReference>
<dbReference type="SUPFAM" id="SSF52058">
    <property type="entry name" value="L domain-like"/>
    <property type="match status" value="2"/>
</dbReference>